<dbReference type="VEuPathDB" id="CryptoDB:Cvel_19360"/>
<feature type="chain" id="PRO_5005189714" description="Guanylate-binding protein N-terminal domain-containing protein" evidence="1">
    <location>
        <begin position="22"/>
        <end position="643"/>
    </location>
</feature>
<name>A0A0G4FYF1_9ALVE</name>
<dbReference type="AlphaFoldDB" id="A0A0G4FYF1"/>
<protein>
    <recommendedName>
        <fullName evidence="3">Guanylate-binding protein N-terminal domain-containing protein</fullName>
    </recommendedName>
</protein>
<evidence type="ECO:0000313" key="2">
    <source>
        <dbReference type="EMBL" id="CEM20385.1"/>
    </source>
</evidence>
<feature type="signal peptide" evidence="1">
    <location>
        <begin position="1"/>
        <end position="21"/>
    </location>
</feature>
<proteinExistence type="predicted"/>
<dbReference type="EMBL" id="CDMZ01000732">
    <property type="protein sequence ID" value="CEM20385.1"/>
    <property type="molecule type" value="Genomic_DNA"/>
</dbReference>
<sequence>MLQRACTWVWASFALLHTTEGRRHDLVTSSGALSSEKGLQNYLKGRGDGSAAVTIVSVLGTGGSRKRKFVRLLSGDSESGAVGKGSFLETGATLSLQDSPDLGTSVILLDGSYAAASELGEEGGGLSARQVAGFASRVSSVCVLPLDLPPAAVGGQASEVKKAKSLLPRDVAACVKSLGAERTGEEGEGPLSLVAVLRDVPSSLESSNALKVLTQKLQKEIKTAAVSSGYSGDLNVEIFVLPTSSSPSFKPMMDTVRAKVKDASGTGKKVPSSSLYEVAASTWQSLKSQDVPAGGVVDGGAAAFASSLAARGSEQAAKAYFTALLEAERLYLSGWRRATLLGRVIRSFGTGAATMLETAERTFDRGAASVLASPAALERRLALRASLVDSVRTLFYRQLRLAGKDAEKKFQRRLLALLQEPVLPPGMKLPSPSLLEQLSPSALIRRARGEGPSVPSPADLGISPQEQERLQAERDALACQEASRGFREGVLAGMRIKIPEMADEVEAAIETAAFDVERLLQDAAATFHETPIAKLKARNKANELEKRNRAAAAKARGRKPKGVGKGVGWGAVKGALGLTMMARRAGDGNFQFVANYESPAIPFFLTLGFANDRGAPDQMIGGELPPIFRIQPKINLELDVAKE</sequence>
<organism evidence="2">
    <name type="scientific">Chromera velia CCMP2878</name>
    <dbReference type="NCBI Taxonomy" id="1169474"/>
    <lineage>
        <taxon>Eukaryota</taxon>
        <taxon>Sar</taxon>
        <taxon>Alveolata</taxon>
        <taxon>Colpodellida</taxon>
        <taxon>Chromeraceae</taxon>
        <taxon>Chromera</taxon>
    </lineage>
</organism>
<evidence type="ECO:0008006" key="3">
    <source>
        <dbReference type="Google" id="ProtNLM"/>
    </source>
</evidence>
<evidence type="ECO:0000256" key="1">
    <source>
        <dbReference type="SAM" id="SignalP"/>
    </source>
</evidence>
<reference evidence="2" key="1">
    <citation type="submission" date="2014-11" db="EMBL/GenBank/DDBJ databases">
        <authorList>
            <person name="Otto D Thomas"/>
            <person name="Naeem Raeece"/>
        </authorList>
    </citation>
    <scope>NUCLEOTIDE SEQUENCE</scope>
</reference>
<keyword evidence="1" id="KW-0732">Signal</keyword>
<accession>A0A0G4FYF1</accession>
<gene>
    <name evidence="2" type="ORF">Cvel_19360</name>
</gene>